<dbReference type="OrthoDB" id="10386292at2759"/>
<proteinExistence type="predicted"/>
<accession>A0A5J5TS94</accession>
<keyword evidence="2" id="KW-1185">Reference proteome</keyword>
<dbReference type="AlphaFoldDB" id="A0A5J5TS94"/>
<gene>
    <name evidence="1" type="ORF">ES319_A11G230600v1</name>
</gene>
<dbReference type="Proteomes" id="UP000327439">
    <property type="component" value="Chromosome A11"/>
</dbReference>
<evidence type="ECO:0000313" key="2">
    <source>
        <dbReference type="Proteomes" id="UP000327439"/>
    </source>
</evidence>
<protein>
    <submittedName>
        <fullName evidence="1">Uncharacterized protein</fullName>
    </submittedName>
</protein>
<name>A0A5J5TS94_GOSBA</name>
<evidence type="ECO:0000313" key="1">
    <source>
        <dbReference type="EMBL" id="KAB2058362.1"/>
    </source>
</evidence>
<reference evidence="2" key="1">
    <citation type="journal article" date="2020" name="Nat. Genet.">
        <title>Genomic diversifications of five Gossypium allopolyploid species and their impact on cotton improvement.</title>
        <authorList>
            <person name="Chen Z.J."/>
            <person name="Sreedasyam A."/>
            <person name="Ando A."/>
            <person name="Song Q."/>
            <person name="De Santiago L.M."/>
            <person name="Hulse-Kemp A.M."/>
            <person name="Ding M."/>
            <person name="Ye W."/>
            <person name="Kirkbride R.C."/>
            <person name="Jenkins J."/>
            <person name="Plott C."/>
            <person name="Lovell J."/>
            <person name="Lin Y.M."/>
            <person name="Vaughn R."/>
            <person name="Liu B."/>
            <person name="Simpson S."/>
            <person name="Scheffler B.E."/>
            <person name="Wen L."/>
            <person name="Saski C.A."/>
            <person name="Grover C.E."/>
            <person name="Hu G."/>
            <person name="Conover J.L."/>
            <person name="Carlson J.W."/>
            <person name="Shu S."/>
            <person name="Boston L.B."/>
            <person name="Williams M."/>
            <person name="Peterson D.G."/>
            <person name="McGee K."/>
            <person name="Jones D.C."/>
            <person name="Wendel J.F."/>
            <person name="Stelly D.M."/>
            <person name="Grimwood J."/>
            <person name="Schmutz J."/>
        </authorList>
    </citation>
    <scope>NUCLEOTIDE SEQUENCE [LARGE SCALE GENOMIC DNA]</scope>
    <source>
        <strain evidence="2">cv. 3-79</strain>
    </source>
</reference>
<sequence length="78" mass="8811">MVASRSHFPSYSRYQVTQSMKHISSPISGQHTFKYLYVSLVTCHSLNTCSRVSTGAAHFGHTTSFISLLYCRLHKVVM</sequence>
<dbReference type="EMBL" id="CM018212">
    <property type="protein sequence ID" value="KAB2058362.1"/>
    <property type="molecule type" value="Genomic_DNA"/>
</dbReference>
<organism evidence="1 2">
    <name type="scientific">Gossypium barbadense</name>
    <name type="common">Sea Island cotton</name>
    <name type="synonym">Hibiscus barbadensis</name>
    <dbReference type="NCBI Taxonomy" id="3634"/>
    <lineage>
        <taxon>Eukaryota</taxon>
        <taxon>Viridiplantae</taxon>
        <taxon>Streptophyta</taxon>
        <taxon>Embryophyta</taxon>
        <taxon>Tracheophyta</taxon>
        <taxon>Spermatophyta</taxon>
        <taxon>Magnoliopsida</taxon>
        <taxon>eudicotyledons</taxon>
        <taxon>Gunneridae</taxon>
        <taxon>Pentapetalae</taxon>
        <taxon>rosids</taxon>
        <taxon>malvids</taxon>
        <taxon>Malvales</taxon>
        <taxon>Malvaceae</taxon>
        <taxon>Malvoideae</taxon>
        <taxon>Gossypium</taxon>
    </lineage>
</organism>